<evidence type="ECO:0000313" key="3">
    <source>
        <dbReference type="Proteomes" id="UP001141434"/>
    </source>
</evidence>
<keyword evidence="1" id="KW-0812">Transmembrane</keyword>
<sequence>MSSSLLVDGAMVWGSTVVTQQAMEWEISVTQSATSMSYSILLQGLGGTFAVPLIEAYGRKVRCAHGLHLTLALPIGITATVDTFLHSPPYLFNTIQASSMRFAGWTFGHFFNDMASGLLTYGLTMHFGKHWIGLAFGWIMVNIGMVATIVAISASAYALERYPEQSTCVSAILNMWRTCGGFAVGYLASLDRAQRSWTRVWYPGGRGLCSYHLDHHPGIAVGAIQTDIGRGCRNSMMHEETQGLKSYTSDDWNE</sequence>
<name>A0A9W9EQZ7_9EURO</name>
<evidence type="ECO:0000256" key="1">
    <source>
        <dbReference type="SAM" id="Phobius"/>
    </source>
</evidence>
<keyword evidence="1" id="KW-1133">Transmembrane helix</keyword>
<feature type="transmembrane region" description="Helical" evidence="1">
    <location>
        <begin position="135"/>
        <end position="159"/>
    </location>
</feature>
<dbReference type="Proteomes" id="UP001141434">
    <property type="component" value="Unassembled WGS sequence"/>
</dbReference>
<evidence type="ECO:0000313" key="2">
    <source>
        <dbReference type="EMBL" id="KAJ5086270.1"/>
    </source>
</evidence>
<feature type="transmembrane region" description="Helical" evidence="1">
    <location>
        <begin position="66"/>
        <end position="85"/>
    </location>
</feature>
<feature type="transmembrane region" description="Helical" evidence="1">
    <location>
        <begin position="105"/>
        <end position="123"/>
    </location>
</feature>
<keyword evidence="1" id="KW-0472">Membrane</keyword>
<dbReference type="RefSeq" id="XP_056508395.1">
    <property type="nucleotide sequence ID" value="XM_056658102.1"/>
</dbReference>
<reference evidence="2" key="1">
    <citation type="submission" date="2022-11" db="EMBL/GenBank/DDBJ databases">
        <authorList>
            <person name="Petersen C."/>
        </authorList>
    </citation>
    <scope>NUCLEOTIDE SEQUENCE</scope>
    <source>
        <strain evidence="2">IBT 34128</strain>
    </source>
</reference>
<dbReference type="EMBL" id="JAPMSZ010000010">
    <property type="protein sequence ID" value="KAJ5086270.1"/>
    <property type="molecule type" value="Genomic_DNA"/>
</dbReference>
<feature type="transmembrane region" description="Helical" evidence="1">
    <location>
        <begin position="35"/>
        <end position="54"/>
    </location>
</feature>
<dbReference type="OrthoDB" id="2533084at2759"/>
<gene>
    <name evidence="2" type="ORF">NUU61_007577</name>
</gene>
<reference evidence="2" key="2">
    <citation type="journal article" date="2023" name="IMA Fungus">
        <title>Comparative genomic study of the Penicillium genus elucidates a diverse pangenome and 15 lateral gene transfer events.</title>
        <authorList>
            <person name="Petersen C."/>
            <person name="Sorensen T."/>
            <person name="Nielsen M.R."/>
            <person name="Sondergaard T.E."/>
            <person name="Sorensen J.L."/>
            <person name="Fitzpatrick D.A."/>
            <person name="Frisvad J.C."/>
            <person name="Nielsen K.L."/>
        </authorList>
    </citation>
    <scope>NUCLEOTIDE SEQUENCE</scope>
    <source>
        <strain evidence="2">IBT 34128</strain>
    </source>
</reference>
<feature type="transmembrane region" description="Helical" evidence="1">
    <location>
        <begin position="171"/>
        <end position="189"/>
    </location>
</feature>
<comment type="caution">
    <text evidence="2">The sequence shown here is derived from an EMBL/GenBank/DDBJ whole genome shotgun (WGS) entry which is preliminary data.</text>
</comment>
<dbReference type="AlphaFoldDB" id="A0A9W9EQZ7"/>
<evidence type="ECO:0008006" key="4">
    <source>
        <dbReference type="Google" id="ProtNLM"/>
    </source>
</evidence>
<accession>A0A9W9EQZ7</accession>
<dbReference type="GeneID" id="81397271"/>
<proteinExistence type="predicted"/>
<keyword evidence="3" id="KW-1185">Reference proteome</keyword>
<organism evidence="2 3">
    <name type="scientific">Penicillium alfredii</name>
    <dbReference type="NCBI Taxonomy" id="1506179"/>
    <lineage>
        <taxon>Eukaryota</taxon>
        <taxon>Fungi</taxon>
        <taxon>Dikarya</taxon>
        <taxon>Ascomycota</taxon>
        <taxon>Pezizomycotina</taxon>
        <taxon>Eurotiomycetes</taxon>
        <taxon>Eurotiomycetidae</taxon>
        <taxon>Eurotiales</taxon>
        <taxon>Aspergillaceae</taxon>
        <taxon>Penicillium</taxon>
    </lineage>
</organism>
<protein>
    <recommendedName>
        <fullName evidence="4">Major facilitator superfamily (MFS) profile domain-containing protein</fullName>
    </recommendedName>
</protein>